<protein>
    <submittedName>
        <fullName evidence="10">PPP family 3-phenylpropionic acid transporter</fullName>
    </submittedName>
</protein>
<keyword evidence="7 8" id="KW-0472">Membrane</keyword>
<dbReference type="Gene3D" id="1.20.1250.20">
    <property type="entry name" value="MFS general substrate transporter like domains"/>
    <property type="match status" value="2"/>
</dbReference>
<reference evidence="10 11" key="1">
    <citation type="submission" date="2024-06" db="EMBL/GenBank/DDBJ databases">
        <title>Genomic Encyclopedia of Type Strains, Phase IV (KMG-IV): sequencing the most valuable type-strain genomes for metagenomic binning, comparative biology and taxonomic classification.</title>
        <authorList>
            <person name="Goeker M."/>
        </authorList>
    </citation>
    <scope>NUCLEOTIDE SEQUENCE [LARGE SCALE GENOMIC DNA]</scope>
    <source>
        <strain evidence="10 11">DSM 26128</strain>
    </source>
</reference>
<organism evidence="10 11">
    <name type="scientific">Bhargavaea ullalensis</name>
    <dbReference type="NCBI Taxonomy" id="1265685"/>
    <lineage>
        <taxon>Bacteria</taxon>
        <taxon>Bacillati</taxon>
        <taxon>Bacillota</taxon>
        <taxon>Bacilli</taxon>
        <taxon>Bacillales</taxon>
        <taxon>Caryophanaceae</taxon>
        <taxon>Bhargavaea</taxon>
    </lineage>
</organism>
<keyword evidence="5 8" id="KW-0812">Transmembrane</keyword>
<dbReference type="RefSeq" id="WP_354197741.1">
    <property type="nucleotide sequence ID" value="NZ_JBEPLW010000015.1"/>
</dbReference>
<feature type="transmembrane region" description="Helical" evidence="8">
    <location>
        <begin position="70"/>
        <end position="87"/>
    </location>
</feature>
<feature type="domain" description="Major facilitator superfamily associated" evidence="9">
    <location>
        <begin position="5"/>
        <end position="360"/>
    </location>
</feature>
<evidence type="ECO:0000256" key="7">
    <source>
        <dbReference type="ARBA" id="ARBA00023136"/>
    </source>
</evidence>
<keyword evidence="3" id="KW-1003">Cell membrane</keyword>
<comment type="caution">
    <text evidence="10">The sequence shown here is derived from an EMBL/GenBank/DDBJ whole genome shotgun (WGS) entry which is preliminary data.</text>
</comment>
<keyword evidence="11" id="KW-1185">Reference proteome</keyword>
<evidence type="ECO:0000256" key="1">
    <source>
        <dbReference type="ARBA" id="ARBA00004429"/>
    </source>
</evidence>
<evidence type="ECO:0000256" key="3">
    <source>
        <dbReference type="ARBA" id="ARBA00022475"/>
    </source>
</evidence>
<feature type="transmembrane region" description="Helical" evidence="8">
    <location>
        <begin position="200"/>
        <end position="223"/>
    </location>
</feature>
<comment type="subcellular location">
    <subcellularLocation>
        <location evidence="1">Cell inner membrane</location>
        <topology evidence="1">Multi-pass membrane protein</topology>
    </subcellularLocation>
</comment>
<feature type="transmembrane region" description="Helical" evidence="8">
    <location>
        <begin position="270"/>
        <end position="292"/>
    </location>
</feature>
<dbReference type="Pfam" id="PF12832">
    <property type="entry name" value="MFS_1_like"/>
    <property type="match status" value="1"/>
</dbReference>
<dbReference type="InterPro" id="IPR024989">
    <property type="entry name" value="MFS_assoc_dom"/>
</dbReference>
<feature type="transmembrane region" description="Helical" evidence="8">
    <location>
        <begin position="358"/>
        <end position="377"/>
    </location>
</feature>
<evidence type="ECO:0000256" key="4">
    <source>
        <dbReference type="ARBA" id="ARBA00022519"/>
    </source>
</evidence>
<dbReference type="PANTHER" id="PTHR23522">
    <property type="entry name" value="BLL5896 PROTEIN"/>
    <property type="match status" value="1"/>
</dbReference>
<proteinExistence type="predicted"/>
<feature type="transmembrane region" description="Helical" evidence="8">
    <location>
        <begin position="93"/>
        <end position="111"/>
    </location>
</feature>
<gene>
    <name evidence="10" type="ORF">ABID49_001952</name>
</gene>
<evidence type="ECO:0000256" key="6">
    <source>
        <dbReference type="ARBA" id="ARBA00022989"/>
    </source>
</evidence>
<name>A0ABV2GCN2_9BACL</name>
<feature type="transmembrane region" description="Helical" evidence="8">
    <location>
        <begin position="329"/>
        <end position="352"/>
    </location>
</feature>
<dbReference type="InterPro" id="IPR036259">
    <property type="entry name" value="MFS_trans_sf"/>
</dbReference>
<dbReference type="EMBL" id="JBEPLW010000015">
    <property type="protein sequence ID" value="MET3576044.1"/>
    <property type="molecule type" value="Genomic_DNA"/>
</dbReference>
<dbReference type="SUPFAM" id="SSF103473">
    <property type="entry name" value="MFS general substrate transporter"/>
    <property type="match status" value="1"/>
</dbReference>
<evidence type="ECO:0000259" key="9">
    <source>
        <dbReference type="Pfam" id="PF12832"/>
    </source>
</evidence>
<feature type="transmembrane region" description="Helical" evidence="8">
    <location>
        <begin position="132"/>
        <end position="152"/>
    </location>
</feature>
<feature type="transmembrane region" description="Helical" evidence="8">
    <location>
        <begin position="298"/>
        <end position="317"/>
    </location>
</feature>
<dbReference type="PANTHER" id="PTHR23522:SF10">
    <property type="entry name" value="3-PHENYLPROPIONIC ACID TRANSPORTER-RELATED"/>
    <property type="match status" value="1"/>
</dbReference>
<feature type="transmembrane region" description="Helical" evidence="8">
    <location>
        <begin position="235"/>
        <end position="258"/>
    </location>
</feature>
<keyword evidence="4" id="KW-0997">Cell inner membrane</keyword>
<evidence type="ECO:0000313" key="11">
    <source>
        <dbReference type="Proteomes" id="UP001549099"/>
    </source>
</evidence>
<keyword evidence="2" id="KW-0813">Transport</keyword>
<dbReference type="PIRSF" id="PIRSF004925">
    <property type="entry name" value="HcaT"/>
    <property type="match status" value="1"/>
</dbReference>
<dbReference type="InterPro" id="IPR026032">
    <property type="entry name" value="HcaT-like"/>
</dbReference>
<feature type="transmembrane region" description="Helical" evidence="8">
    <location>
        <begin position="36"/>
        <end position="58"/>
    </location>
</feature>
<feature type="transmembrane region" description="Helical" evidence="8">
    <location>
        <begin position="158"/>
        <end position="180"/>
    </location>
</feature>
<accession>A0ABV2GCN2</accession>
<evidence type="ECO:0000256" key="2">
    <source>
        <dbReference type="ARBA" id="ARBA00022448"/>
    </source>
</evidence>
<evidence type="ECO:0000256" key="5">
    <source>
        <dbReference type="ARBA" id="ARBA00022692"/>
    </source>
</evidence>
<keyword evidence="6 8" id="KW-1133">Transmembrane helix</keyword>
<evidence type="ECO:0000313" key="10">
    <source>
        <dbReference type="EMBL" id="MET3576044.1"/>
    </source>
</evidence>
<feature type="transmembrane region" description="Helical" evidence="8">
    <location>
        <begin position="5"/>
        <end position="24"/>
    </location>
</feature>
<sequence length="383" mass="41439">MNARWLSLNFFAYFFTWGIFLPYWTGWLTSVKGLSVFEASLVMGAGMIARALSTLFLFPAAAHRLPLTKLMRISILLSLLIGLFYIPAHSLEALFAVTLAFNLVYPNLLPAMESGASVLIQSERINYGRSRAFGSLGYTVALLVIGGLNAWFGNSAILWTMFAGLAVFYVAQLAGPPAVLSARAAESGEGRRGNAFRQLLGMRGFVTVLGISILLQSAHASYYNYGFIYLEDLGVASFAIGVILNVAVIAEIVFFAQADKWFGSMKSSNMFLIAAAGSTARWLLIALVPAVWMFTLTQVLHAVSFGIAHYAFIRYISEKLPRGLLASAQGLYAALGMSLSTAFLTLLGGALYGVSPNLSFLGMAMCTIPAGLLVLATRKRFSY</sequence>
<dbReference type="Proteomes" id="UP001549099">
    <property type="component" value="Unassembled WGS sequence"/>
</dbReference>
<evidence type="ECO:0000256" key="8">
    <source>
        <dbReference type="SAM" id="Phobius"/>
    </source>
</evidence>